<gene>
    <name evidence="2" type="ORF">RCOM_1264070</name>
</gene>
<proteinExistence type="predicted"/>
<evidence type="ECO:0000313" key="3">
    <source>
        <dbReference type="Proteomes" id="UP000008311"/>
    </source>
</evidence>
<dbReference type="EMBL" id="EQ974423">
    <property type="protein sequence ID" value="EEF29575.1"/>
    <property type="molecule type" value="Genomic_DNA"/>
</dbReference>
<organism evidence="2 3">
    <name type="scientific">Ricinus communis</name>
    <name type="common">Castor bean</name>
    <dbReference type="NCBI Taxonomy" id="3988"/>
    <lineage>
        <taxon>Eukaryota</taxon>
        <taxon>Viridiplantae</taxon>
        <taxon>Streptophyta</taxon>
        <taxon>Embryophyta</taxon>
        <taxon>Tracheophyta</taxon>
        <taxon>Spermatophyta</taxon>
        <taxon>Magnoliopsida</taxon>
        <taxon>eudicotyledons</taxon>
        <taxon>Gunneridae</taxon>
        <taxon>Pentapetalae</taxon>
        <taxon>rosids</taxon>
        <taxon>fabids</taxon>
        <taxon>Malpighiales</taxon>
        <taxon>Euphorbiaceae</taxon>
        <taxon>Acalyphoideae</taxon>
        <taxon>Acalypheae</taxon>
        <taxon>Ricinus</taxon>
    </lineage>
</organism>
<protein>
    <submittedName>
        <fullName evidence="2">Uncharacterized protein</fullName>
    </submittedName>
</protein>
<accession>B9T3J9</accession>
<reference evidence="3" key="1">
    <citation type="journal article" date="2010" name="Nat. Biotechnol.">
        <title>Draft genome sequence of the oilseed species Ricinus communis.</title>
        <authorList>
            <person name="Chan A.P."/>
            <person name="Crabtree J."/>
            <person name="Zhao Q."/>
            <person name="Lorenzi H."/>
            <person name="Orvis J."/>
            <person name="Puiu D."/>
            <person name="Melake-Berhan A."/>
            <person name="Jones K.M."/>
            <person name="Redman J."/>
            <person name="Chen G."/>
            <person name="Cahoon E.B."/>
            <person name="Gedil M."/>
            <person name="Stanke M."/>
            <person name="Haas B.J."/>
            <person name="Wortman J.R."/>
            <person name="Fraser-Liggett C.M."/>
            <person name="Ravel J."/>
            <person name="Rabinowicz P.D."/>
        </authorList>
    </citation>
    <scope>NUCLEOTIDE SEQUENCE [LARGE SCALE GENOMIC DNA]</scope>
    <source>
        <strain evidence="3">cv. Hale</strain>
    </source>
</reference>
<dbReference type="Proteomes" id="UP000008311">
    <property type="component" value="Unassembled WGS sequence"/>
</dbReference>
<dbReference type="AlphaFoldDB" id="B9T3J9"/>
<evidence type="ECO:0000313" key="2">
    <source>
        <dbReference type="EMBL" id="EEF29575.1"/>
    </source>
</evidence>
<keyword evidence="3" id="KW-1185">Reference proteome</keyword>
<name>B9T3J9_RICCO</name>
<dbReference type="InParanoid" id="B9T3J9"/>
<feature type="region of interest" description="Disordered" evidence="1">
    <location>
        <begin position="8"/>
        <end position="36"/>
    </location>
</feature>
<evidence type="ECO:0000256" key="1">
    <source>
        <dbReference type="SAM" id="MobiDB-lite"/>
    </source>
</evidence>
<sequence>MLVLVLTFSSPPPPPPPTTAAHLASSGDKEGHNRTWPRHKINKRSTVTCYSVKA</sequence>